<keyword evidence="2" id="KW-0808">Transferase</keyword>
<evidence type="ECO:0000313" key="2">
    <source>
        <dbReference type="EMBL" id="MCA9392046.1"/>
    </source>
</evidence>
<dbReference type="GO" id="GO:0050797">
    <property type="term" value="F:thymidylate synthase (FAD) activity"/>
    <property type="evidence" value="ECO:0007669"/>
    <property type="project" value="UniProtKB-EC"/>
</dbReference>
<dbReference type="GO" id="GO:0006231">
    <property type="term" value="P:dTMP biosynthetic process"/>
    <property type="evidence" value="ECO:0007669"/>
    <property type="project" value="InterPro"/>
</dbReference>
<dbReference type="Pfam" id="PF02511">
    <property type="entry name" value="Thy1"/>
    <property type="match status" value="2"/>
</dbReference>
<sequence length="554" mass="64384">MHEDLSSAQPLFNPLGLTNEDKYLLKPFFTNLDKPVFTVSMLPPEVIGALCSRASRAKGDLRTIFLEEFVKPFLEDKSDYSKALREFIDFLHTNPTSLIFSNPKGRDFYIKWLAQYGDDSIAQMAGSHLVFSQLSLVAIKHFETMRVGIAPIEKSTRYVDYSEKINGHYLYYTDPKLKNLGLYEEYERVMDMIFDTYTELTKKYGEYLTKHFPDEKSLLIKTKTFDTVRGILPLSTLSQVAFFANGQAFEYAISRSLKHPLAEVRWAGQASYNELSLTIPSFVRRLESDISDEYQSYLSSQPQKAEAITTKLNLKTKNTPARWGVRLLEYDPHGENKVIAGFLYPYLHQSFDELVDTVTHLAPTEKDEILKIIFQDRTARWYKTPRSFEHAQLTFEVTANWGVWKDLQRHRMLTEQHELFSATLGYEVPVELEEAGLDGLFREAVDASTSLYQKIAVHDIALAQYAVTQTHYHRFIQRQNLRSFFWEAELRTIAQGHPDYRKIEQEKVKLVRDVYPHIGRFVMADMTDYTFARRGSEESTKQKEKELQDYLKNK</sequence>
<dbReference type="Proteomes" id="UP000751518">
    <property type="component" value="Unassembled WGS sequence"/>
</dbReference>
<dbReference type="PROSITE" id="PS51331">
    <property type="entry name" value="THYX"/>
    <property type="match status" value="2"/>
</dbReference>
<dbReference type="AlphaFoldDB" id="A0A955LLH1"/>
<dbReference type="GO" id="GO:0004799">
    <property type="term" value="F:thymidylate synthase activity"/>
    <property type="evidence" value="ECO:0007669"/>
    <property type="project" value="TreeGrafter"/>
</dbReference>
<comment type="caution">
    <text evidence="2">The sequence shown here is derived from an EMBL/GenBank/DDBJ whole genome shotgun (WGS) entry which is preliminary data.</text>
</comment>
<organism evidence="2 3">
    <name type="scientific">candidate division WWE3 bacterium</name>
    <dbReference type="NCBI Taxonomy" id="2053526"/>
    <lineage>
        <taxon>Bacteria</taxon>
        <taxon>Katanobacteria</taxon>
    </lineage>
</organism>
<dbReference type="EMBL" id="JAGQKZ010000016">
    <property type="protein sequence ID" value="MCA9392046.1"/>
    <property type="molecule type" value="Genomic_DNA"/>
</dbReference>
<protein>
    <submittedName>
        <fullName evidence="2">FAD-dependent thymidylate synthase</fullName>
        <ecNumber evidence="2">2.1.1.148</ecNumber>
    </submittedName>
</protein>
<dbReference type="PANTHER" id="PTHR34934:SF1">
    <property type="entry name" value="FLAVIN-DEPENDENT THYMIDYLATE SYNTHASE"/>
    <property type="match status" value="1"/>
</dbReference>
<dbReference type="InterPro" id="IPR036098">
    <property type="entry name" value="Thymidylate_synthase_ThyX_sf"/>
</dbReference>
<feature type="region of interest" description="Disordered" evidence="1">
    <location>
        <begin position="535"/>
        <end position="554"/>
    </location>
</feature>
<keyword evidence="2" id="KW-0489">Methyltransferase</keyword>
<evidence type="ECO:0000313" key="3">
    <source>
        <dbReference type="Proteomes" id="UP000751518"/>
    </source>
</evidence>
<dbReference type="InterPro" id="IPR003669">
    <property type="entry name" value="Thymidylate_synthase_ThyX"/>
</dbReference>
<name>A0A955LLH1_UNCKA</name>
<dbReference type="SUPFAM" id="SSF69796">
    <property type="entry name" value="Thymidylate synthase-complementing protein Thy1"/>
    <property type="match status" value="2"/>
</dbReference>
<gene>
    <name evidence="2" type="ORF">KC614_02465</name>
</gene>
<dbReference type="GO" id="GO:0050660">
    <property type="term" value="F:flavin adenine dinucleotide binding"/>
    <property type="evidence" value="ECO:0007669"/>
    <property type="project" value="InterPro"/>
</dbReference>
<proteinExistence type="predicted"/>
<dbReference type="PANTHER" id="PTHR34934">
    <property type="entry name" value="FLAVIN-DEPENDENT THYMIDYLATE SYNTHASE"/>
    <property type="match status" value="1"/>
</dbReference>
<dbReference type="CDD" id="cd20175">
    <property type="entry name" value="ThyX"/>
    <property type="match status" value="1"/>
</dbReference>
<dbReference type="EC" id="2.1.1.148" evidence="2"/>
<evidence type="ECO:0000256" key="1">
    <source>
        <dbReference type="SAM" id="MobiDB-lite"/>
    </source>
</evidence>
<accession>A0A955LLH1</accession>
<dbReference type="GO" id="GO:0070402">
    <property type="term" value="F:NADPH binding"/>
    <property type="evidence" value="ECO:0007669"/>
    <property type="project" value="TreeGrafter"/>
</dbReference>
<reference evidence="2" key="1">
    <citation type="submission" date="2020-04" db="EMBL/GenBank/DDBJ databases">
        <authorList>
            <person name="Zhang T."/>
        </authorList>
    </citation>
    <scope>NUCLEOTIDE SEQUENCE</scope>
    <source>
        <strain evidence="2">HKST-UBA03</strain>
    </source>
</reference>
<dbReference type="Gene3D" id="3.30.1360.170">
    <property type="match status" value="2"/>
</dbReference>
<dbReference type="GO" id="GO:0032259">
    <property type="term" value="P:methylation"/>
    <property type="evidence" value="ECO:0007669"/>
    <property type="project" value="UniProtKB-KW"/>
</dbReference>
<reference evidence="2" key="2">
    <citation type="journal article" date="2021" name="Microbiome">
        <title>Successional dynamics and alternative stable states in a saline activated sludge microbial community over 9 years.</title>
        <authorList>
            <person name="Wang Y."/>
            <person name="Ye J."/>
            <person name="Ju F."/>
            <person name="Liu L."/>
            <person name="Boyd J.A."/>
            <person name="Deng Y."/>
            <person name="Parks D.H."/>
            <person name="Jiang X."/>
            <person name="Yin X."/>
            <person name="Woodcroft B.J."/>
            <person name="Tyson G.W."/>
            <person name="Hugenholtz P."/>
            <person name="Polz M.F."/>
            <person name="Zhang T."/>
        </authorList>
    </citation>
    <scope>NUCLEOTIDE SEQUENCE</scope>
    <source>
        <strain evidence="2">HKST-UBA03</strain>
    </source>
</reference>